<comment type="subcellular location">
    <subcellularLocation>
        <location evidence="1">Membrane</location>
        <topology evidence="1">Multi-pass membrane protein</topology>
    </subcellularLocation>
</comment>
<dbReference type="EMBL" id="ANJA01001298">
    <property type="protein sequence ID" value="ETO77789.1"/>
    <property type="molecule type" value="Genomic_DNA"/>
</dbReference>
<keyword evidence="2 5" id="KW-0812">Transmembrane</keyword>
<dbReference type="Proteomes" id="UP000028582">
    <property type="component" value="Unassembled WGS sequence"/>
</dbReference>
<dbReference type="GO" id="GO:0016020">
    <property type="term" value="C:membrane"/>
    <property type="evidence" value="ECO:0007669"/>
    <property type="project" value="UniProtKB-SubCell"/>
</dbReference>
<dbReference type="AlphaFoldDB" id="A0A081AFX8"/>
<dbReference type="PANTHER" id="PTHR38483">
    <property type="entry name" value="CHROMOSOME 1, WHOLE GENOME SHOTGUN SEQUENCE"/>
    <property type="match status" value="1"/>
</dbReference>
<evidence type="ECO:0000256" key="1">
    <source>
        <dbReference type="ARBA" id="ARBA00004141"/>
    </source>
</evidence>
<keyword evidence="3 5" id="KW-1133">Transmembrane helix</keyword>
<evidence type="ECO:0000259" key="6">
    <source>
        <dbReference type="Pfam" id="PF00520"/>
    </source>
</evidence>
<dbReference type="SUPFAM" id="SSF81324">
    <property type="entry name" value="Voltage-gated potassium channels"/>
    <property type="match status" value="1"/>
</dbReference>
<feature type="transmembrane region" description="Helical" evidence="5">
    <location>
        <begin position="42"/>
        <end position="59"/>
    </location>
</feature>
<evidence type="ECO:0000313" key="7">
    <source>
        <dbReference type="EMBL" id="ETO77789.1"/>
    </source>
</evidence>
<feature type="domain" description="Ion transport" evidence="6">
    <location>
        <begin position="39"/>
        <end position="158"/>
    </location>
</feature>
<dbReference type="GO" id="GO:0005216">
    <property type="term" value="F:monoatomic ion channel activity"/>
    <property type="evidence" value="ECO:0007669"/>
    <property type="project" value="InterPro"/>
</dbReference>
<dbReference type="OrthoDB" id="429183at2759"/>
<evidence type="ECO:0000256" key="5">
    <source>
        <dbReference type="SAM" id="Phobius"/>
    </source>
</evidence>
<organism evidence="7 8">
    <name type="scientific">Phytophthora nicotianae P1976</name>
    <dbReference type="NCBI Taxonomy" id="1317066"/>
    <lineage>
        <taxon>Eukaryota</taxon>
        <taxon>Sar</taxon>
        <taxon>Stramenopiles</taxon>
        <taxon>Oomycota</taxon>
        <taxon>Peronosporomycetes</taxon>
        <taxon>Peronosporales</taxon>
        <taxon>Peronosporaceae</taxon>
        <taxon>Phytophthora</taxon>
    </lineage>
</organism>
<keyword evidence="4 5" id="KW-0472">Membrane</keyword>
<dbReference type="Gene3D" id="1.20.120.350">
    <property type="entry name" value="Voltage-gated potassium channels. Chain C"/>
    <property type="match status" value="1"/>
</dbReference>
<feature type="transmembrane region" description="Helical" evidence="5">
    <location>
        <begin position="65"/>
        <end position="88"/>
    </location>
</feature>
<evidence type="ECO:0000313" key="8">
    <source>
        <dbReference type="Proteomes" id="UP000028582"/>
    </source>
</evidence>
<name>A0A081AFX8_PHYNI</name>
<reference evidence="7 8" key="1">
    <citation type="submission" date="2013-11" db="EMBL/GenBank/DDBJ databases">
        <title>The Genome Sequence of Phytophthora parasitica P1976.</title>
        <authorList>
            <consortium name="The Broad Institute Genomics Platform"/>
            <person name="Russ C."/>
            <person name="Tyler B."/>
            <person name="Panabieres F."/>
            <person name="Shan W."/>
            <person name="Tripathy S."/>
            <person name="Grunwald N."/>
            <person name="Machado M."/>
            <person name="Johnson C.S."/>
            <person name="Walker B."/>
            <person name="Young S."/>
            <person name="Zeng Q."/>
            <person name="Gargeya S."/>
            <person name="Fitzgerald M."/>
            <person name="Haas B."/>
            <person name="Abouelleil A."/>
            <person name="Allen A.W."/>
            <person name="Alvarado L."/>
            <person name="Arachchi H.M."/>
            <person name="Berlin A.M."/>
            <person name="Chapman S.B."/>
            <person name="Gainer-Dewar J."/>
            <person name="Goldberg J."/>
            <person name="Griggs A."/>
            <person name="Gujja S."/>
            <person name="Hansen M."/>
            <person name="Howarth C."/>
            <person name="Imamovic A."/>
            <person name="Ireland A."/>
            <person name="Larimer J."/>
            <person name="McCowan C."/>
            <person name="Murphy C."/>
            <person name="Pearson M."/>
            <person name="Poon T.W."/>
            <person name="Priest M."/>
            <person name="Roberts A."/>
            <person name="Saif S."/>
            <person name="Shea T."/>
            <person name="Sisk P."/>
            <person name="Sykes S."/>
            <person name="Wortman J."/>
            <person name="Nusbaum C."/>
            <person name="Birren B."/>
        </authorList>
    </citation>
    <scope>NUCLEOTIDE SEQUENCE [LARGE SCALE GENOMIC DNA]</scope>
    <source>
        <strain evidence="7 8">P1976</strain>
    </source>
</reference>
<feature type="transmembrane region" description="Helical" evidence="5">
    <location>
        <begin position="130"/>
        <end position="148"/>
    </location>
</feature>
<evidence type="ECO:0000256" key="4">
    <source>
        <dbReference type="ARBA" id="ARBA00023136"/>
    </source>
</evidence>
<accession>A0A081AFX8</accession>
<comment type="caution">
    <text evidence="7">The sequence shown here is derived from an EMBL/GenBank/DDBJ whole genome shotgun (WGS) entry which is preliminary data.</text>
</comment>
<evidence type="ECO:0000256" key="2">
    <source>
        <dbReference type="ARBA" id="ARBA00022692"/>
    </source>
</evidence>
<protein>
    <recommendedName>
        <fullName evidence="6">Ion transport domain-containing protein</fullName>
    </recommendedName>
</protein>
<sequence length="232" mass="26152">MKAPKGYAKVAGAAEPAGSHIGCKEYLMTVSSRLYFSSFYRLVYFFMIASSVVCVAWTGMNNWKIPSSVVFISLEITVSALLVFEVLLRMMAFKRVSDGAVTSGRFWKQWGLTQRVVCCKWQRFWHKWCNVFDVVALVMSLVSVAMYFNEGEGVLGELEEVAADSVLALRNAVQYVRLAIFLKNRSDQPTTIGKDIDFEELAVHPDDEREIMLNAESGMGLDSDDEEEIRIV</sequence>
<dbReference type="Pfam" id="PF00520">
    <property type="entry name" value="Ion_trans"/>
    <property type="match status" value="1"/>
</dbReference>
<dbReference type="InterPro" id="IPR005821">
    <property type="entry name" value="Ion_trans_dom"/>
</dbReference>
<proteinExistence type="predicted"/>
<dbReference type="PANTHER" id="PTHR38483:SF1">
    <property type="entry name" value="ION TRANSPORT DOMAIN-CONTAINING PROTEIN"/>
    <property type="match status" value="1"/>
</dbReference>
<dbReference type="InterPro" id="IPR027359">
    <property type="entry name" value="Volt_channel_dom_sf"/>
</dbReference>
<gene>
    <name evidence="7" type="ORF">F444_07106</name>
</gene>
<evidence type="ECO:0000256" key="3">
    <source>
        <dbReference type="ARBA" id="ARBA00022989"/>
    </source>
</evidence>